<organism evidence="12">
    <name type="scientific">Solanum lycopersicum</name>
    <name type="common">Tomato</name>
    <name type="synonym">Lycopersicon esculentum</name>
    <dbReference type="NCBI Taxonomy" id="4081"/>
    <lineage>
        <taxon>Eukaryota</taxon>
        <taxon>Viridiplantae</taxon>
        <taxon>Streptophyta</taxon>
        <taxon>Embryophyta</taxon>
        <taxon>Tracheophyta</taxon>
        <taxon>Spermatophyta</taxon>
        <taxon>Magnoliopsida</taxon>
        <taxon>eudicotyledons</taxon>
        <taxon>Gunneridae</taxon>
        <taxon>Pentapetalae</taxon>
        <taxon>asterids</taxon>
        <taxon>lamiids</taxon>
        <taxon>Solanales</taxon>
        <taxon>Solanaceae</taxon>
        <taxon>Solanoideae</taxon>
        <taxon>Solaneae</taxon>
        <taxon>Solanum</taxon>
        <taxon>Solanum subgen. Lycopersicon</taxon>
    </lineage>
</organism>
<evidence type="ECO:0000313" key="12">
    <source>
        <dbReference type="EnsemblPlants" id="Solyc04g079570.1.1.1"/>
    </source>
</evidence>
<dbReference type="InterPro" id="IPR045174">
    <property type="entry name" value="Dof"/>
</dbReference>
<proteinExistence type="predicted"/>
<reference evidence="12" key="1">
    <citation type="journal article" date="2012" name="Nature">
        <title>The tomato genome sequence provides insights into fleshy fruit evolution.</title>
        <authorList>
            <consortium name="Tomato Genome Consortium"/>
        </authorList>
    </citation>
    <scope>NUCLEOTIDE SEQUENCE [LARGE SCALE GENOMIC DNA]</scope>
    <source>
        <strain evidence="12">cv. Heinz 1706</strain>
    </source>
</reference>
<dbReference type="Proteomes" id="UP000004994">
    <property type="component" value="Chromosome 4"/>
</dbReference>
<evidence type="ECO:0000256" key="10">
    <source>
        <dbReference type="SAM" id="MobiDB-lite"/>
    </source>
</evidence>
<dbReference type="PROSITE" id="PS50884">
    <property type="entry name" value="ZF_DOF_2"/>
    <property type="match status" value="1"/>
</dbReference>
<dbReference type="OrthoDB" id="1927254at2759"/>
<keyword evidence="6 9" id="KW-0804">Transcription</keyword>
<keyword evidence="13" id="KW-1185">Reference proteome</keyword>
<evidence type="ECO:0000256" key="2">
    <source>
        <dbReference type="ARBA" id="ARBA00022771"/>
    </source>
</evidence>
<feature type="compositionally biased region" description="Basic and acidic residues" evidence="10">
    <location>
        <begin position="1"/>
        <end position="10"/>
    </location>
</feature>
<dbReference type="AlphaFoldDB" id="A0A3Q7H2F7"/>
<feature type="region of interest" description="Disordered" evidence="10">
    <location>
        <begin position="72"/>
        <end position="94"/>
    </location>
</feature>
<dbReference type="Gramene" id="Solyc04g079570.1.1">
    <property type="protein sequence ID" value="Solyc04g079570.1.1.1"/>
    <property type="gene ID" value="Solyc04g079570.1"/>
</dbReference>
<dbReference type="GO" id="GO:0003700">
    <property type="term" value="F:DNA-binding transcription factor activity"/>
    <property type="evidence" value="ECO:0007669"/>
    <property type="project" value="UniProtKB-UniRule"/>
</dbReference>
<dbReference type="PANTHER" id="PTHR31992:SF203">
    <property type="entry name" value="DOF ZINC FINGER PROTEIN"/>
    <property type="match status" value="1"/>
</dbReference>
<dbReference type="KEGG" id="sly:101264214"/>
<evidence type="ECO:0000256" key="4">
    <source>
        <dbReference type="ARBA" id="ARBA00023015"/>
    </source>
</evidence>
<sequence length="239" mass="24388">MSSEIGDRRPARLPAPVNGTRPSEPENLPCPRCDSTNTKFCYYNNYNLSQPRHFCKSCRRYWTRGGTLRNVPVGGGTRKNSSHKRPRINSGAGTVQEQTNPITMMGSGSGHVSGSGSMSLMGCEVNLNESVHEGGNGTSSFTSLLTAPVGVGVGGFVPLGGFGLGLGGFGLGNLDWPMEQVSGGGNGGDGGENDKWQLSGGEMEGGGGGGGSGGGGIGGDDDCFGWPDLAISAPGTSLK</sequence>
<dbReference type="PaxDb" id="4081-Solyc04g079570.1.1"/>
<protein>
    <recommendedName>
        <fullName evidence="9">Dof zinc finger protein</fullName>
    </recommendedName>
</protein>
<keyword evidence="4 9" id="KW-0805">Transcription regulation</keyword>
<dbReference type="GO" id="GO:0008270">
    <property type="term" value="F:zinc ion binding"/>
    <property type="evidence" value="ECO:0007669"/>
    <property type="project" value="UniProtKB-KW"/>
</dbReference>
<dbReference type="GO" id="GO:0005634">
    <property type="term" value="C:nucleus"/>
    <property type="evidence" value="ECO:0007669"/>
    <property type="project" value="UniProtKB-SubCell"/>
</dbReference>
<dbReference type="InterPro" id="IPR003851">
    <property type="entry name" value="Znf_Dof"/>
</dbReference>
<evidence type="ECO:0000313" key="13">
    <source>
        <dbReference type="Proteomes" id="UP000004994"/>
    </source>
</evidence>
<keyword evidence="3 9" id="KW-0862">Zinc</keyword>
<keyword evidence="7 8" id="KW-0539">Nucleus</keyword>
<feature type="region of interest" description="Disordered" evidence="10">
    <location>
        <begin position="1"/>
        <end position="29"/>
    </location>
</feature>
<evidence type="ECO:0000256" key="1">
    <source>
        <dbReference type="ARBA" id="ARBA00022723"/>
    </source>
</evidence>
<comment type="function">
    <text evidence="9">Transcription factor that binds specifically to a 5'-AA[AG]G-3' consensus core sequence.</text>
</comment>
<evidence type="ECO:0000256" key="6">
    <source>
        <dbReference type="ARBA" id="ARBA00023163"/>
    </source>
</evidence>
<dbReference type="STRING" id="4081.A0A3Q7H2F7"/>
<dbReference type="EnsemblPlants" id="Solyc04g079570.1.1">
    <property type="protein sequence ID" value="Solyc04g079570.1.1.1"/>
    <property type="gene ID" value="Solyc04g079570.1"/>
</dbReference>
<evidence type="ECO:0000256" key="9">
    <source>
        <dbReference type="RuleBase" id="RU369094"/>
    </source>
</evidence>
<feature type="domain" description="Dof-type" evidence="11">
    <location>
        <begin position="28"/>
        <end position="82"/>
    </location>
</feature>
<evidence type="ECO:0000259" key="11">
    <source>
        <dbReference type="PROSITE" id="PS50884"/>
    </source>
</evidence>
<accession>A0A3Q7H2F7</accession>
<dbReference type="OMA" id="PWQFEGA"/>
<name>A0A3Q7H2F7_SOLLC</name>
<dbReference type="Pfam" id="PF02701">
    <property type="entry name" value="Zn_ribbon_Dof"/>
    <property type="match status" value="1"/>
</dbReference>
<evidence type="ECO:0000256" key="7">
    <source>
        <dbReference type="ARBA" id="ARBA00023242"/>
    </source>
</evidence>
<keyword evidence="1 9" id="KW-0479">Metal-binding</keyword>
<dbReference type="GeneID" id="101264214"/>
<feature type="compositionally biased region" description="Gly residues" evidence="10">
    <location>
        <begin position="202"/>
        <end position="218"/>
    </location>
</feature>
<evidence type="ECO:0000256" key="5">
    <source>
        <dbReference type="ARBA" id="ARBA00023125"/>
    </source>
</evidence>
<keyword evidence="2 8" id="KW-0863">Zinc-finger</keyword>
<dbReference type="InParanoid" id="A0A3Q7H2F7"/>
<keyword evidence="5 8" id="KW-0238">DNA-binding</keyword>
<evidence type="ECO:0000256" key="3">
    <source>
        <dbReference type="ARBA" id="ARBA00022833"/>
    </source>
</evidence>
<dbReference type="PROSITE" id="PS01361">
    <property type="entry name" value="ZF_DOF_1"/>
    <property type="match status" value="1"/>
</dbReference>
<reference evidence="12" key="2">
    <citation type="submission" date="2019-01" db="UniProtKB">
        <authorList>
            <consortium name="EnsemblPlants"/>
        </authorList>
    </citation>
    <scope>IDENTIFICATION</scope>
    <source>
        <strain evidence="12">cv. Heinz 1706</strain>
    </source>
</reference>
<dbReference type="GO" id="GO:0003677">
    <property type="term" value="F:DNA binding"/>
    <property type="evidence" value="ECO:0007669"/>
    <property type="project" value="UniProtKB-UniRule"/>
</dbReference>
<feature type="region of interest" description="Disordered" evidence="10">
    <location>
        <begin position="181"/>
        <end position="239"/>
    </location>
</feature>
<comment type="subcellular location">
    <subcellularLocation>
        <location evidence="8 9">Nucleus</location>
    </subcellularLocation>
</comment>
<evidence type="ECO:0000256" key="8">
    <source>
        <dbReference type="PROSITE-ProRule" id="PRU00071"/>
    </source>
</evidence>
<dbReference type="PANTHER" id="PTHR31992">
    <property type="entry name" value="DOF ZINC FINGER PROTEIN DOF1.4-RELATED"/>
    <property type="match status" value="1"/>
</dbReference>